<dbReference type="InterPro" id="IPR001680">
    <property type="entry name" value="WD40_rpt"/>
</dbReference>
<dbReference type="GO" id="GO:0019005">
    <property type="term" value="C:SCF ubiquitin ligase complex"/>
    <property type="evidence" value="ECO:0007669"/>
    <property type="project" value="InterPro"/>
</dbReference>
<dbReference type="SMART" id="SM00320">
    <property type="entry name" value="WD40"/>
    <property type="match status" value="2"/>
</dbReference>
<dbReference type="Proteomes" id="UP000270296">
    <property type="component" value="Unassembled WGS sequence"/>
</dbReference>
<dbReference type="InterPro" id="IPR042508">
    <property type="entry name" value="FBXW5"/>
</dbReference>
<dbReference type="InterPro" id="IPR011047">
    <property type="entry name" value="Quinoprotein_ADH-like_sf"/>
</dbReference>
<dbReference type="GO" id="GO:0016567">
    <property type="term" value="P:protein ubiquitination"/>
    <property type="evidence" value="ECO:0007669"/>
    <property type="project" value="InterPro"/>
</dbReference>
<sequence length="354" mass="40361">MVSPYLSNFLHASIDVGDLRQTDLADCHIDINRLESLLAEGLCTFCSIRRTNNVVANSKLRCECQTWQRDRLLIFSFGSLTYTPHQVAFKLIRYWWIERLLSAEVMNSYRLRHINNLFRRRRDMLGSGSDLAEDDAMAAAAIIADLNAAPARIGSDDQEIDAHAPADDLPMYPFIPMERLNEIFDVPDKVIEMHGHIIGMALSNDGRYLFLNVRPWPPGCYVSDPLEPPPIAMQIELRVVDLETLQLTDSLYMAHKGYTPNDQCFFIFLDAAGPYAASGSEDNFGYIWDRYYDCLIAKVPHQSVVNCVAFNPTDPEMMVTVSDDRSIKVWESKRRIARSDEADDNSDEMSFDRE</sequence>
<evidence type="ECO:0000313" key="4">
    <source>
        <dbReference type="WBParaSite" id="SBAD_0000022601-mRNA-1"/>
    </source>
</evidence>
<dbReference type="AlphaFoldDB" id="A0A183I9B9"/>
<evidence type="ECO:0000313" key="2">
    <source>
        <dbReference type="EMBL" id="VDO80856.1"/>
    </source>
</evidence>
<dbReference type="EMBL" id="UZAM01000385">
    <property type="protein sequence ID" value="VDO80856.1"/>
    <property type="molecule type" value="Genomic_DNA"/>
</dbReference>
<evidence type="ECO:0000256" key="1">
    <source>
        <dbReference type="PROSITE-ProRule" id="PRU00221"/>
    </source>
</evidence>
<keyword evidence="1" id="KW-0853">WD repeat</keyword>
<dbReference type="PROSITE" id="PS50294">
    <property type="entry name" value="WD_REPEATS_REGION"/>
    <property type="match status" value="1"/>
</dbReference>
<proteinExistence type="predicted"/>
<dbReference type="SUPFAM" id="SSF50998">
    <property type="entry name" value="Quinoprotein alcohol dehydrogenase-like"/>
    <property type="match status" value="1"/>
</dbReference>
<evidence type="ECO:0000313" key="3">
    <source>
        <dbReference type="Proteomes" id="UP000270296"/>
    </source>
</evidence>
<keyword evidence="3" id="KW-1185">Reference proteome</keyword>
<feature type="repeat" description="WD" evidence="1">
    <location>
        <begin position="298"/>
        <end position="331"/>
    </location>
</feature>
<reference evidence="4" key="1">
    <citation type="submission" date="2016-06" db="UniProtKB">
        <authorList>
            <consortium name="WormBaseParasite"/>
        </authorList>
    </citation>
    <scope>IDENTIFICATION</scope>
</reference>
<gene>
    <name evidence="2" type="ORF">SBAD_LOCUS213</name>
</gene>
<dbReference type="PANTHER" id="PTHR20995:SF17">
    <property type="entry name" value="F-BOX_WD REPEAT-CONTAINING PROTEIN 5"/>
    <property type="match status" value="1"/>
</dbReference>
<dbReference type="WBParaSite" id="SBAD_0000022601-mRNA-1">
    <property type="protein sequence ID" value="SBAD_0000022601-mRNA-1"/>
    <property type="gene ID" value="SBAD_0000022601"/>
</dbReference>
<reference evidence="2 3" key="2">
    <citation type="submission" date="2018-11" db="EMBL/GenBank/DDBJ databases">
        <authorList>
            <consortium name="Pathogen Informatics"/>
        </authorList>
    </citation>
    <scope>NUCLEOTIDE SEQUENCE [LARGE SCALE GENOMIC DNA]</scope>
</reference>
<dbReference type="Pfam" id="PF00400">
    <property type="entry name" value="WD40"/>
    <property type="match status" value="1"/>
</dbReference>
<protein>
    <submittedName>
        <fullName evidence="4">WD_REPEATS_REGION domain-containing protein</fullName>
    </submittedName>
</protein>
<organism evidence="4">
    <name type="scientific">Soboliphyme baturini</name>
    <dbReference type="NCBI Taxonomy" id="241478"/>
    <lineage>
        <taxon>Eukaryota</taxon>
        <taxon>Metazoa</taxon>
        <taxon>Ecdysozoa</taxon>
        <taxon>Nematoda</taxon>
        <taxon>Enoplea</taxon>
        <taxon>Dorylaimia</taxon>
        <taxon>Dioctophymatida</taxon>
        <taxon>Dioctophymatoidea</taxon>
        <taxon>Soboliphymatidae</taxon>
        <taxon>Soboliphyme</taxon>
    </lineage>
</organism>
<dbReference type="GO" id="GO:0080008">
    <property type="term" value="C:Cul4-RING E3 ubiquitin ligase complex"/>
    <property type="evidence" value="ECO:0007669"/>
    <property type="project" value="InterPro"/>
</dbReference>
<dbReference type="OrthoDB" id="972532at2759"/>
<dbReference type="PROSITE" id="PS50082">
    <property type="entry name" value="WD_REPEATS_2"/>
    <property type="match status" value="1"/>
</dbReference>
<dbReference type="PANTHER" id="PTHR20995">
    <property type="entry name" value="F-BOX/WD REPEAT-CONTAINING PROTEIN 5"/>
    <property type="match status" value="1"/>
</dbReference>
<dbReference type="InterPro" id="IPR015943">
    <property type="entry name" value="WD40/YVTN_repeat-like_dom_sf"/>
</dbReference>
<dbReference type="Gene3D" id="2.130.10.10">
    <property type="entry name" value="YVTN repeat-like/Quinoprotein amine dehydrogenase"/>
    <property type="match status" value="1"/>
</dbReference>
<name>A0A183I9B9_9BILA</name>
<accession>A0A183I9B9</accession>